<sequence length="488" mass="54549">MIKLENVIFMYGEKGTKDKGVVGVNLNIQKGECIVLCGKSGCGKTTITRLINGLIPHFYQGRLMGSITIDGKDISNQPISKTAELVGSVFQNPGSQFFNVDTTSELAFGCENQGMVVEDILERVEETKQLFDLDRLMNRSIFELSGGEKQRIACGSIYATKPEIFVLDEPSSNLDSRSIENLRKIIAKLKQQGKTIIVSEHRLYYLKELADRYIYMEDGVIKKEINAQELNALHGNEIAAMGLRTLDLNQIEAEIKIIQSTGDKLEIKKLNCKRGKNTILDIVDLTISHGEIIAVVGDNGAGKSTFANCLCGVMKHEGNYFMGTEKLNNKKRTAKSYMVMQDVNHQLFTESVTEEVILNQNREVLDHLDELLHSLNLLDEKDTHPMALSGGQKQRVAIASAICANKDILIYDEPTSGLDYTNMTKICKLIKRMSHDISATIIITHDLEFILGCCTRVLHLAKGKVEDYYPLDKEGIEKVKEYFIEGRG</sequence>
<dbReference type="InterPro" id="IPR003439">
    <property type="entry name" value="ABC_transporter-like_ATP-bd"/>
</dbReference>
<dbReference type="AlphaFoldDB" id="A0A6A7KAT6"/>
<comment type="function">
    <text evidence="10">Probably part of an ABC transporter complex. Responsible for energy coupling to the transport system.</text>
</comment>
<comment type="subcellular location">
    <subcellularLocation>
        <location evidence="1">Cell membrane</location>
        <topology evidence="1">Peripheral membrane protein</topology>
    </subcellularLocation>
</comment>
<evidence type="ECO:0000256" key="2">
    <source>
        <dbReference type="ARBA" id="ARBA00005417"/>
    </source>
</evidence>
<keyword evidence="3" id="KW-0813">Transport</keyword>
<dbReference type="GO" id="GO:0043190">
    <property type="term" value="C:ATP-binding cassette (ABC) transporter complex"/>
    <property type="evidence" value="ECO:0007669"/>
    <property type="project" value="TreeGrafter"/>
</dbReference>
<name>A0A6A7KAT6_9FIRM</name>
<evidence type="ECO:0000256" key="9">
    <source>
        <dbReference type="ARBA" id="ARBA00023136"/>
    </source>
</evidence>
<evidence type="ECO:0000259" key="11">
    <source>
        <dbReference type="PROSITE" id="PS50893"/>
    </source>
</evidence>
<protein>
    <submittedName>
        <fullName evidence="12">ATP-binding cassette domain-containing protein</fullName>
    </submittedName>
</protein>
<dbReference type="InterPro" id="IPR003593">
    <property type="entry name" value="AAA+_ATPase"/>
</dbReference>
<dbReference type="GO" id="GO:0016887">
    <property type="term" value="F:ATP hydrolysis activity"/>
    <property type="evidence" value="ECO:0007669"/>
    <property type="project" value="InterPro"/>
</dbReference>
<keyword evidence="4" id="KW-1003">Cell membrane</keyword>
<dbReference type="Pfam" id="PF00005">
    <property type="entry name" value="ABC_tran"/>
    <property type="match status" value="2"/>
</dbReference>
<feature type="domain" description="ABC transporter" evidence="11">
    <location>
        <begin position="2"/>
        <end position="243"/>
    </location>
</feature>
<keyword evidence="8" id="KW-1278">Translocase</keyword>
<dbReference type="GO" id="GO:0042626">
    <property type="term" value="F:ATPase-coupled transmembrane transporter activity"/>
    <property type="evidence" value="ECO:0007669"/>
    <property type="project" value="TreeGrafter"/>
</dbReference>
<dbReference type="InterPro" id="IPR050095">
    <property type="entry name" value="ECF_ABC_transporter_ATP-bd"/>
</dbReference>
<dbReference type="InterPro" id="IPR017871">
    <property type="entry name" value="ABC_transporter-like_CS"/>
</dbReference>
<dbReference type="SUPFAM" id="SSF52540">
    <property type="entry name" value="P-loop containing nucleoside triphosphate hydrolases"/>
    <property type="match status" value="2"/>
</dbReference>
<dbReference type="PROSITE" id="PS50893">
    <property type="entry name" value="ABC_TRANSPORTER_2"/>
    <property type="match status" value="2"/>
</dbReference>
<keyword evidence="9" id="KW-0472">Membrane</keyword>
<comment type="caution">
    <text evidence="12">The sequence shown here is derived from an EMBL/GenBank/DDBJ whole genome shotgun (WGS) entry which is preliminary data.</text>
</comment>
<evidence type="ECO:0000256" key="3">
    <source>
        <dbReference type="ARBA" id="ARBA00022448"/>
    </source>
</evidence>
<dbReference type="PROSITE" id="PS00211">
    <property type="entry name" value="ABC_TRANSPORTER_1"/>
    <property type="match status" value="1"/>
</dbReference>
<dbReference type="InterPro" id="IPR015856">
    <property type="entry name" value="ABC_transpr_CbiO/EcfA_su"/>
</dbReference>
<dbReference type="SMART" id="SM00382">
    <property type="entry name" value="AAA"/>
    <property type="match status" value="2"/>
</dbReference>
<accession>A0A6A7KAT6</accession>
<evidence type="ECO:0000256" key="5">
    <source>
        <dbReference type="ARBA" id="ARBA00022737"/>
    </source>
</evidence>
<evidence type="ECO:0000256" key="4">
    <source>
        <dbReference type="ARBA" id="ARBA00022475"/>
    </source>
</evidence>
<evidence type="ECO:0000313" key="13">
    <source>
        <dbReference type="Proteomes" id="UP000440004"/>
    </source>
</evidence>
<evidence type="ECO:0000256" key="10">
    <source>
        <dbReference type="ARBA" id="ARBA00025157"/>
    </source>
</evidence>
<evidence type="ECO:0000256" key="7">
    <source>
        <dbReference type="ARBA" id="ARBA00022840"/>
    </source>
</evidence>
<keyword evidence="13" id="KW-1185">Reference proteome</keyword>
<dbReference type="Proteomes" id="UP000440004">
    <property type="component" value="Unassembled WGS sequence"/>
</dbReference>
<feature type="domain" description="ABC transporter" evidence="11">
    <location>
        <begin position="265"/>
        <end position="487"/>
    </location>
</feature>
<dbReference type="PANTHER" id="PTHR43553">
    <property type="entry name" value="HEAVY METAL TRANSPORTER"/>
    <property type="match status" value="1"/>
</dbReference>
<proteinExistence type="inferred from homology"/>
<dbReference type="EMBL" id="WHNX01000019">
    <property type="protein sequence ID" value="MPW26482.1"/>
    <property type="molecule type" value="Genomic_DNA"/>
</dbReference>
<evidence type="ECO:0000256" key="8">
    <source>
        <dbReference type="ARBA" id="ARBA00022967"/>
    </source>
</evidence>
<evidence type="ECO:0000313" key="12">
    <source>
        <dbReference type="EMBL" id="MPW26482.1"/>
    </source>
</evidence>
<dbReference type="PANTHER" id="PTHR43553:SF23">
    <property type="entry name" value="ABC TRANSPORTER ATP-BINDING COMPONENT"/>
    <property type="match status" value="1"/>
</dbReference>
<dbReference type="GO" id="GO:0005524">
    <property type="term" value="F:ATP binding"/>
    <property type="evidence" value="ECO:0007669"/>
    <property type="project" value="UniProtKB-KW"/>
</dbReference>
<dbReference type="CDD" id="cd03225">
    <property type="entry name" value="ABC_cobalt_CbiO_domain1"/>
    <property type="match status" value="1"/>
</dbReference>
<gene>
    <name evidence="12" type="ORF">GC105_11840</name>
</gene>
<dbReference type="Gene3D" id="3.40.50.300">
    <property type="entry name" value="P-loop containing nucleotide triphosphate hydrolases"/>
    <property type="match status" value="2"/>
</dbReference>
<keyword evidence="6" id="KW-0547">Nucleotide-binding</keyword>
<keyword evidence="5" id="KW-0677">Repeat</keyword>
<dbReference type="RefSeq" id="WP_152805040.1">
    <property type="nucleotide sequence ID" value="NZ_WHNX01000019.1"/>
</dbReference>
<keyword evidence="7 12" id="KW-0067">ATP-binding</keyword>
<organism evidence="12 13">
    <name type="scientific">Alkalibaculum sporogenes</name>
    <dbReference type="NCBI Taxonomy" id="2655001"/>
    <lineage>
        <taxon>Bacteria</taxon>
        <taxon>Bacillati</taxon>
        <taxon>Bacillota</taxon>
        <taxon>Clostridia</taxon>
        <taxon>Eubacteriales</taxon>
        <taxon>Eubacteriaceae</taxon>
        <taxon>Alkalibaculum</taxon>
    </lineage>
</organism>
<dbReference type="InterPro" id="IPR027417">
    <property type="entry name" value="P-loop_NTPase"/>
</dbReference>
<evidence type="ECO:0000256" key="1">
    <source>
        <dbReference type="ARBA" id="ARBA00004202"/>
    </source>
</evidence>
<evidence type="ECO:0000256" key="6">
    <source>
        <dbReference type="ARBA" id="ARBA00022741"/>
    </source>
</evidence>
<comment type="similarity">
    <text evidence="2">Belongs to the ABC transporter superfamily.</text>
</comment>
<reference evidence="12 13" key="1">
    <citation type="submission" date="2019-10" db="EMBL/GenBank/DDBJ databases">
        <title>Alkalibaculum tamaniensis sp.nov., a new alkaliphilic acetogen, isolated on methoxylated aromatics from a mud volcano.</title>
        <authorList>
            <person name="Khomyakova M.A."/>
            <person name="Merkel A.Y."/>
            <person name="Bonch-Osmolovskaya E.A."/>
            <person name="Slobodkin A.I."/>
        </authorList>
    </citation>
    <scope>NUCLEOTIDE SEQUENCE [LARGE SCALE GENOMIC DNA]</scope>
    <source>
        <strain evidence="12 13">M08DMB</strain>
    </source>
</reference>